<keyword evidence="6" id="KW-0813">Transport</keyword>
<reference evidence="21 22" key="1">
    <citation type="submission" date="2016-03" db="EMBL/GenBank/DDBJ databases">
        <authorList>
            <person name="Devillers H."/>
        </authorList>
    </citation>
    <scope>NUCLEOTIDE SEQUENCE [LARGE SCALE GENOMIC DNA]</scope>
    <source>
        <strain evidence="21">CBS 6772</strain>
    </source>
</reference>
<evidence type="ECO:0000256" key="18">
    <source>
        <dbReference type="ARBA" id="ARBA00041230"/>
    </source>
</evidence>
<keyword evidence="15" id="KW-1133">Transmembrane helix</keyword>
<gene>
    <name evidence="21" type="ORF">LAFE_0D08196G</name>
</gene>
<keyword evidence="7" id="KW-0962">Peroxisome biogenesis</keyword>
<dbReference type="PANTHER" id="PTHR23350">
    <property type="entry name" value="PEROXISOME ASSEMBLY PROTEIN 10"/>
    <property type="match status" value="1"/>
</dbReference>
<dbReference type="GO" id="GO:0008270">
    <property type="term" value="F:zinc ion binding"/>
    <property type="evidence" value="ECO:0007669"/>
    <property type="project" value="UniProtKB-KW"/>
</dbReference>
<evidence type="ECO:0000313" key="21">
    <source>
        <dbReference type="EMBL" id="SCW01239.1"/>
    </source>
</evidence>
<dbReference type="Pfam" id="PF13639">
    <property type="entry name" value="zf-RING_2"/>
    <property type="match status" value="1"/>
</dbReference>
<evidence type="ECO:0000256" key="13">
    <source>
        <dbReference type="ARBA" id="ARBA00022833"/>
    </source>
</evidence>
<keyword evidence="9" id="KW-0812">Transmembrane</keyword>
<keyword evidence="12" id="KW-0833">Ubl conjugation pathway</keyword>
<dbReference type="Pfam" id="PF04757">
    <property type="entry name" value="Pex2_Pex12"/>
    <property type="match status" value="1"/>
</dbReference>
<evidence type="ECO:0000256" key="1">
    <source>
        <dbReference type="ARBA" id="ARBA00000900"/>
    </source>
</evidence>
<organism evidence="21 22">
    <name type="scientific">Lachancea fermentati</name>
    <name type="common">Zygosaccharomyces fermentati</name>
    <dbReference type="NCBI Taxonomy" id="4955"/>
    <lineage>
        <taxon>Eukaryota</taxon>
        <taxon>Fungi</taxon>
        <taxon>Dikarya</taxon>
        <taxon>Ascomycota</taxon>
        <taxon>Saccharomycotina</taxon>
        <taxon>Saccharomycetes</taxon>
        <taxon>Saccharomycetales</taxon>
        <taxon>Saccharomycetaceae</taxon>
        <taxon>Lachancea</taxon>
    </lineage>
</organism>
<dbReference type="GO" id="GO:0016567">
    <property type="term" value="P:protein ubiquitination"/>
    <property type="evidence" value="ECO:0007669"/>
    <property type="project" value="UniProtKB-ARBA"/>
</dbReference>
<dbReference type="InterPro" id="IPR006845">
    <property type="entry name" value="Pex_N"/>
</dbReference>
<dbReference type="AlphaFoldDB" id="A0A1G4MBT8"/>
<evidence type="ECO:0000256" key="6">
    <source>
        <dbReference type="ARBA" id="ARBA00022448"/>
    </source>
</evidence>
<evidence type="ECO:0000256" key="17">
    <source>
        <dbReference type="ARBA" id="ARBA00023140"/>
    </source>
</evidence>
<keyword evidence="10" id="KW-0479">Metal-binding</keyword>
<keyword evidence="13" id="KW-0862">Zinc</keyword>
<proteinExistence type="inferred from homology"/>
<dbReference type="SUPFAM" id="SSF57850">
    <property type="entry name" value="RING/U-box"/>
    <property type="match status" value="1"/>
</dbReference>
<keyword evidence="11 19" id="KW-0863">Zinc-finger</keyword>
<evidence type="ECO:0000313" key="22">
    <source>
        <dbReference type="Proteomes" id="UP000190831"/>
    </source>
</evidence>
<evidence type="ECO:0000256" key="15">
    <source>
        <dbReference type="ARBA" id="ARBA00022989"/>
    </source>
</evidence>
<evidence type="ECO:0000256" key="7">
    <source>
        <dbReference type="ARBA" id="ARBA00022593"/>
    </source>
</evidence>
<evidence type="ECO:0000256" key="8">
    <source>
        <dbReference type="ARBA" id="ARBA00022679"/>
    </source>
</evidence>
<dbReference type="OrthoDB" id="6270329at2759"/>
<dbReference type="OMA" id="YCDVVQL"/>
<dbReference type="GO" id="GO:0005778">
    <property type="term" value="C:peroxisomal membrane"/>
    <property type="evidence" value="ECO:0007669"/>
    <property type="project" value="UniProtKB-SubCell"/>
</dbReference>
<keyword evidence="22" id="KW-1185">Reference proteome</keyword>
<keyword evidence="14" id="KW-0653">Protein transport</keyword>
<evidence type="ECO:0000256" key="16">
    <source>
        <dbReference type="ARBA" id="ARBA00023136"/>
    </source>
</evidence>
<keyword evidence="17" id="KW-0576">Peroxisome</keyword>
<keyword evidence="8" id="KW-0808">Transferase</keyword>
<dbReference type="InterPro" id="IPR025654">
    <property type="entry name" value="PEX2/10"/>
</dbReference>
<evidence type="ECO:0000256" key="12">
    <source>
        <dbReference type="ARBA" id="ARBA00022786"/>
    </source>
</evidence>
<dbReference type="PROSITE" id="PS00518">
    <property type="entry name" value="ZF_RING_1"/>
    <property type="match status" value="1"/>
</dbReference>
<dbReference type="Proteomes" id="UP000190831">
    <property type="component" value="Chromosome D"/>
</dbReference>
<evidence type="ECO:0000256" key="4">
    <source>
        <dbReference type="ARBA" id="ARBA00008704"/>
    </source>
</evidence>
<comment type="catalytic activity">
    <reaction evidence="1">
        <text>S-ubiquitinyl-[E2 ubiquitin-conjugating enzyme]-L-cysteine + [acceptor protein]-L-lysine = [E2 ubiquitin-conjugating enzyme]-L-cysteine + N(6)-ubiquitinyl-[acceptor protein]-L-lysine.</text>
        <dbReference type="EC" id="2.3.2.27"/>
    </reaction>
</comment>
<dbReference type="EC" id="2.3.2.27" evidence="5"/>
<accession>A0A1G4MBT8</accession>
<dbReference type="GO" id="GO:0061630">
    <property type="term" value="F:ubiquitin protein ligase activity"/>
    <property type="evidence" value="ECO:0007669"/>
    <property type="project" value="UniProtKB-EC"/>
</dbReference>
<keyword evidence="16" id="KW-0472">Membrane</keyword>
<evidence type="ECO:0000256" key="9">
    <source>
        <dbReference type="ARBA" id="ARBA00022692"/>
    </source>
</evidence>
<evidence type="ECO:0000256" key="2">
    <source>
        <dbReference type="ARBA" id="ARBA00004585"/>
    </source>
</evidence>
<dbReference type="SMART" id="SM00184">
    <property type="entry name" value="RING"/>
    <property type="match status" value="1"/>
</dbReference>
<protein>
    <recommendedName>
        <fullName evidence="5">RING-type E3 ubiquitin transferase</fullName>
        <ecNumber evidence="5">2.3.2.27</ecNumber>
    </recommendedName>
    <alternativeName>
        <fullName evidence="18">Peroxin-10</fullName>
    </alternativeName>
</protein>
<dbReference type="PANTHER" id="PTHR23350:SF0">
    <property type="entry name" value="PEROXISOME BIOGENESIS FACTOR 10"/>
    <property type="match status" value="1"/>
</dbReference>
<comment type="subcellular location">
    <subcellularLocation>
        <location evidence="2">Peroxisome membrane</location>
        <topology evidence="2">Multi-pass membrane protein</topology>
    </subcellularLocation>
</comment>
<evidence type="ECO:0000259" key="20">
    <source>
        <dbReference type="PROSITE" id="PS50089"/>
    </source>
</evidence>
<feature type="domain" description="RING-type" evidence="20">
    <location>
        <begin position="273"/>
        <end position="311"/>
    </location>
</feature>
<dbReference type="InterPro" id="IPR017907">
    <property type="entry name" value="Znf_RING_CS"/>
</dbReference>
<sequence>MSTKRVLKPADESTIVQSHQKDTFIESLITTKLRDVLTALRGQYFTNTYPQEILISSKILYLALTTLRNKRTLGEEYVDVVYVDRKNKSTVKLHQRLLFIISYTILPYTLSKISAYFSKRNDSEDDNENTNILRKILRKGTLSNAINLITDLHLILFYFRGSYYQISKRFYGLKYALAHEVDKAEEKFRQSSARSYRILGLVLLFQLMSKGVPHLSRLVKLYKEPIKSEIDRETGNKTSGFEIKGVPEESAMNAIDLSDPKILAFIPDESRKCILCLTPMVNPSCGPCGHLFCWNCIFNWCKERPECPLCRKACHKQSILPIR</sequence>
<dbReference type="InterPro" id="IPR013083">
    <property type="entry name" value="Znf_RING/FYVE/PHD"/>
</dbReference>
<evidence type="ECO:0000256" key="14">
    <source>
        <dbReference type="ARBA" id="ARBA00022927"/>
    </source>
</evidence>
<comment type="similarity">
    <text evidence="4">Belongs to the pex2/pex10/pex12 family.</text>
</comment>
<dbReference type="CDD" id="cd16527">
    <property type="entry name" value="RING-HC_PEX10"/>
    <property type="match status" value="1"/>
</dbReference>
<dbReference type="Gene3D" id="3.30.40.10">
    <property type="entry name" value="Zinc/RING finger domain, C3HC4 (zinc finger)"/>
    <property type="match status" value="1"/>
</dbReference>
<evidence type="ECO:0000256" key="19">
    <source>
        <dbReference type="PROSITE-ProRule" id="PRU00175"/>
    </source>
</evidence>
<evidence type="ECO:0000256" key="3">
    <source>
        <dbReference type="ARBA" id="ARBA00004906"/>
    </source>
</evidence>
<evidence type="ECO:0000256" key="11">
    <source>
        <dbReference type="ARBA" id="ARBA00022771"/>
    </source>
</evidence>
<name>A0A1G4MBT8_LACFM</name>
<dbReference type="PROSITE" id="PS50089">
    <property type="entry name" value="ZF_RING_2"/>
    <property type="match status" value="1"/>
</dbReference>
<dbReference type="GO" id="GO:0016562">
    <property type="term" value="P:protein import into peroxisome matrix, receptor recycling"/>
    <property type="evidence" value="ECO:0007669"/>
    <property type="project" value="UniProtKB-ARBA"/>
</dbReference>
<dbReference type="STRING" id="4955.A0A1G4MBT8"/>
<evidence type="ECO:0000256" key="10">
    <source>
        <dbReference type="ARBA" id="ARBA00022723"/>
    </source>
</evidence>
<dbReference type="EMBL" id="LT598492">
    <property type="protein sequence ID" value="SCW01239.1"/>
    <property type="molecule type" value="Genomic_DNA"/>
</dbReference>
<evidence type="ECO:0000256" key="5">
    <source>
        <dbReference type="ARBA" id="ARBA00012483"/>
    </source>
</evidence>
<comment type="pathway">
    <text evidence="3">Protein modification; protein ubiquitination.</text>
</comment>
<dbReference type="InterPro" id="IPR001841">
    <property type="entry name" value="Znf_RING"/>
</dbReference>